<keyword evidence="1" id="KW-0175">Coiled coil</keyword>
<feature type="coiled-coil region" evidence="1">
    <location>
        <begin position="412"/>
        <end position="464"/>
    </location>
</feature>
<evidence type="ECO:0000313" key="2">
    <source>
        <dbReference type="EMBL" id="CAI6369148.1"/>
    </source>
</evidence>
<organism evidence="2 3">
    <name type="scientific">Macrosiphum euphorbiae</name>
    <name type="common">potato aphid</name>
    <dbReference type="NCBI Taxonomy" id="13131"/>
    <lineage>
        <taxon>Eukaryota</taxon>
        <taxon>Metazoa</taxon>
        <taxon>Ecdysozoa</taxon>
        <taxon>Arthropoda</taxon>
        <taxon>Hexapoda</taxon>
        <taxon>Insecta</taxon>
        <taxon>Pterygota</taxon>
        <taxon>Neoptera</taxon>
        <taxon>Paraneoptera</taxon>
        <taxon>Hemiptera</taxon>
        <taxon>Sternorrhyncha</taxon>
        <taxon>Aphidomorpha</taxon>
        <taxon>Aphidoidea</taxon>
        <taxon>Aphididae</taxon>
        <taxon>Macrosiphini</taxon>
        <taxon>Macrosiphum</taxon>
    </lineage>
</organism>
<protein>
    <submittedName>
        <fullName evidence="2">Uncharacterized protein</fullName>
    </submittedName>
</protein>
<name>A0AAV0XM03_9HEMI</name>
<evidence type="ECO:0000256" key="1">
    <source>
        <dbReference type="SAM" id="Coils"/>
    </source>
</evidence>
<reference evidence="2 3" key="1">
    <citation type="submission" date="2023-01" db="EMBL/GenBank/DDBJ databases">
        <authorList>
            <person name="Whitehead M."/>
        </authorList>
    </citation>
    <scope>NUCLEOTIDE SEQUENCE [LARGE SCALE GENOMIC DNA]</scope>
</reference>
<comment type="caution">
    <text evidence="2">The sequence shown here is derived from an EMBL/GenBank/DDBJ whole genome shotgun (WGS) entry which is preliminary data.</text>
</comment>
<dbReference type="AlphaFoldDB" id="A0AAV0XM03"/>
<evidence type="ECO:0000313" key="3">
    <source>
        <dbReference type="Proteomes" id="UP001160148"/>
    </source>
</evidence>
<feature type="coiled-coil region" evidence="1">
    <location>
        <begin position="188"/>
        <end position="317"/>
    </location>
</feature>
<accession>A0AAV0XM03</accession>
<keyword evidence="3" id="KW-1185">Reference proteome</keyword>
<dbReference type="Proteomes" id="UP001160148">
    <property type="component" value="Unassembled WGS sequence"/>
</dbReference>
<sequence length="543" mass="63212">METSYISNGLSSPLSASSPLKRHAERKINYSSIDSLLHEMVNTYEYNDKLLRNVDNGHAQRKVSSQKKDVRSAVLTKKTVCDESDDNNLQSLCDDLVNVTPHVTTALNDYQKLDSVSKENLWLKLGKEIYHRQNIEKKCIDLEEKLTNCEKRMVEYKEVDCQKNNLLDDLAARSAMILSQVRAYSTINEKINRDLQSERKNKKDILEAMKEKIEHYKSDTAKAISRSNSYKALTENAEKQLNKLLIKCQKVEEQAKQLQLSIEKKNKENERLQNELIKLQEKNKSIAEKCNRSINKCSELEKEVLVLNQEKRVLCEKTLKYDQLLDQKRTIEDIVDQMKSTQAKTAEKLNAANEKVKTVKNDLKIFYQKQLDAMLAEKVSDYQRKLDGIVQITKEETKLIKLQMNNQIIHFKERYEKEKAQINSKHKEELERYEILINDKLECISELEKRLEAEVQEKRLLVKSVLGVVKNVNIDSQSNSELNSDIKYQRKKPNNNSNSSSKLEDDFSFFEQERLLHQVTPSELRKHIENLLNKYPGDPLAQT</sequence>
<feature type="coiled-coil region" evidence="1">
    <location>
        <begin position="132"/>
        <end position="159"/>
    </location>
</feature>
<proteinExistence type="predicted"/>
<dbReference type="EMBL" id="CARXXK010000005">
    <property type="protein sequence ID" value="CAI6369148.1"/>
    <property type="molecule type" value="Genomic_DNA"/>
</dbReference>
<gene>
    <name evidence="2" type="ORF">MEUPH1_LOCUS23422</name>
</gene>